<comment type="caution">
    <text evidence="2">The sequence shown here is derived from an EMBL/GenBank/DDBJ whole genome shotgun (WGS) entry which is preliminary data.</text>
</comment>
<name>X1MEH8_9ZZZZ</name>
<dbReference type="Gene3D" id="3.10.105.10">
    <property type="entry name" value="Dipeptide-binding Protein, Domain 3"/>
    <property type="match status" value="1"/>
</dbReference>
<feature type="domain" description="Solute-binding protein family 5" evidence="1">
    <location>
        <begin position="3"/>
        <end position="135"/>
    </location>
</feature>
<evidence type="ECO:0000313" key="2">
    <source>
        <dbReference type="EMBL" id="GAI29683.1"/>
    </source>
</evidence>
<dbReference type="InterPro" id="IPR000914">
    <property type="entry name" value="SBP_5_dom"/>
</dbReference>
<protein>
    <recommendedName>
        <fullName evidence="1">Solute-binding protein family 5 domain-containing protein</fullName>
    </recommendedName>
</protein>
<proteinExistence type="predicted"/>
<dbReference type="InterPro" id="IPR039424">
    <property type="entry name" value="SBP_5"/>
</dbReference>
<dbReference type="PANTHER" id="PTHR30290">
    <property type="entry name" value="PERIPLASMIC BINDING COMPONENT OF ABC TRANSPORTER"/>
    <property type="match status" value="1"/>
</dbReference>
<dbReference type="GO" id="GO:0015833">
    <property type="term" value="P:peptide transport"/>
    <property type="evidence" value="ECO:0007669"/>
    <property type="project" value="TreeGrafter"/>
</dbReference>
<dbReference type="EMBL" id="BARV01023286">
    <property type="protein sequence ID" value="GAI29683.1"/>
    <property type="molecule type" value="Genomic_DNA"/>
</dbReference>
<sequence>MLRVNAEYLDNKEIRRALMIGTDRETIAAALFTEAEMYGWPLNPTLTPFDELPAATQELFDYDSVKAKQMIIDELGHTEGFKLLFLLSNDDPVGIEMASLVQDMWDDIGVEVVIEVMEQVAAAKLTTERVGYDVMTRTHENWPPLIVLRAMFYPGQSVSVYDNDYYTALYDEAKGTTDADARNEMFKELAFIGLDDVPYIDVGAPRQLLCWWPWVKNYYGELNESAWGNAHINARIWIDQDLKA</sequence>
<dbReference type="GO" id="GO:1904680">
    <property type="term" value="F:peptide transmembrane transporter activity"/>
    <property type="evidence" value="ECO:0007669"/>
    <property type="project" value="TreeGrafter"/>
</dbReference>
<accession>X1MEH8</accession>
<dbReference type="Pfam" id="PF00496">
    <property type="entry name" value="SBP_bac_5"/>
    <property type="match status" value="1"/>
</dbReference>
<dbReference type="AlphaFoldDB" id="X1MEH8"/>
<gene>
    <name evidence="2" type="ORF">S06H3_38229</name>
</gene>
<organism evidence="2">
    <name type="scientific">marine sediment metagenome</name>
    <dbReference type="NCBI Taxonomy" id="412755"/>
    <lineage>
        <taxon>unclassified sequences</taxon>
        <taxon>metagenomes</taxon>
        <taxon>ecological metagenomes</taxon>
    </lineage>
</organism>
<evidence type="ECO:0000259" key="1">
    <source>
        <dbReference type="Pfam" id="PF00496"/>
    </source>
</evidence>
<feature type="non-terminal residue" evidence="2">
    <location>
        <position position="244"/>
    </location>
</feature>
<dbReference type="SUPFAM" id="SSF53850">
    <property type="entry name" value="Periplasmic binding protein-like II"/>
    <property type="match status" value="1"/>
</dbReference>
<reference evidence="2" key="1">
    <citation type="journal article" date="2014" name="Front. Microbiol.">
        <title>High frequency of phylogenetically diverse reductive dehalogenase-homologous genes in deep subseafloor sedimentary metagenomes.</title>
        <authorList>
            <person name="Kawai M."/>
            <person name="Futagami T."/>
            <person name="Toyoda A."/>
            <person name="Takaki Y."/>
            <person name="Nishi S."/>
            <person name="Hori S."/>
            <person name="Arai W."/>
            <person name="Tsubouchi T."/>
            <person name="Morono Y."/>
            <person name="Uchiyama I."/>
            <person name="Ito T."/>
            <person name="Fujiyama A."/>
            <person name="Inagaki F."/>
            <person name="Takami H."/>
        </authorList>
    </citation>
    <scope>NUCLEOTIDE SEQUENCE</scope>
    <source>
        <strain evidence="2">Expedition CK06-06</strain>
    </source>
</reference>